<evidence type="ECO:0000313" key="12">
    <source>
        <dbReference type="Proteomes" id="UP001215712"/>
    </source>
</evidence>
<dbReference type="Proteomes" id="UP001215712">
    <property type="component" value="Unassembled WGS sequence"/>
</dbReference>
<evidence type="ECO:0000256" key="8">
    <source>
        <dbReference type="ARBA" id="ARBA00023211"/>
    </source>
</evidence>
<protein>
    <recommendedName>
        <fullName evidence="3">protein-serine/threonine phosphatase</fullName>
        <ecNumber evidence="3">3.1.3.16</ecNumber>
    </recommendedName>
</protein>
<evidence type="ECO:0000259" key="10">
    <source>
        <dbReference type="PROSITE" id="PS51746"/>
    </source>
</evidence>
<dbReference type="GO" id="GO:0046872">
    <property type="term" value="F:metal ion binding"/>
    <property type="evidence" value="ECO:0007669"/>
    <property type="project" value="UniProtKB-KW"/>
</dbReference>
<dbReference type="PANTHER" id="PTHR13832">
    <property type="entry name" value="PROTEIN PHOSPHATASE 2C"/>
    <property type="match status" value="1"/>
</dbReference>
<evidence type="ECO:0000256" key="5">
    <source>
        <dbReference type="ARBA" id="ARBA00022801"/>
    </source>
</evidence>
<feature type="domain" description="PPM-type phosphatase" evidence="10">
    <location>
        <begin position="28"/>
        <end position="334"/>
    </location>
</feature>
<dbReference type="Pfam" id="PF00481">
    <property type="entry name" value="PP2C"/>
    <property type="match status" value="1"/>
</dbReference>
<dbReference type="SMART" id="SM00332">
    <property type="entry name" value="PP2Cc"/>
    <property type="match status" value="1"/>
</dbReference>
<keyword evidence="7 9" id="KW-0904">Protein phosphatase</keyword>
<keyword evidence="8" id="KW-0464">Manganese</keyword>
<evidence type="ECO:0000256" key="7">
    <source>
        <dbReference type="ARBA" id="ARBA00022912"/>
    </source>
</evidence>
<keyword evidence="5 9" id="KW-0378">Hydrolase</keyword>
<evidence type="ECO:0000256" key="2">
    <source>
        <dbReference type="ARBA" id="ARBA00006702"/>
    </source>
</evidence>
<evidence type="ECO:0000256" key="9">
    <source>
        <dbReference type="RuleBase" id="RU003465"/>
    </source>
</evidence>
<dbReference type="CDD" id="cd00143">
    <property type="entry name" value="PP2Cc"/>
    <property type="match status" value="1"/>
</dbReference>
<dbReference type="PROSITE" id="PS01032">
    <property type="entry name" value="PPM_1"/>
    <property type="match status" value="1"/>
</dbReference>
<dbReference type="InterPro" id="IPR000222">
    <property type="entry name" value="PP2C_BS"/>
</dbReference>
<keyword evidence="4" id="KW-0479">Metal-binding</keyword>
<reference evidence="11" key="1">
    <citation type="journal article" date="2023" name="IMA Fungus">
        <title>Comparative genomic study of the Penicillium genus elucidates a diverse pangenome and 15 lateral gene transfer events.</title>
        <authorList>
            <person name="Petersen C."/>
            <person name="Sorensen T."/>
            <person name="Nielsen M.R."/>
            <person name="Sondergaard T.E."/>
            <person name="Sorensen J.L."/>
            <person name="Fitzpatrick D.A."/>
            <person name="Frisvad J.C."/>
            <person name="Nielsen K.L."/>
        </authorList>
    </citation>
    <scope>NUCLEOTIDE SEQUENCE</scope>
    <source>
        <strain evidence="11">IBT 17514</strain>
    </source>
</reference>
<evidence type="ECO:0000256" key="4">
    <source>
        <dbReference type="ARBA" id="ARBA00022723"/>
    </source>
</evidence>
<evidence type="ECO:0000256" key="3">
    <source>
        <dbReference type="ARBA" id="ARBA00013081"/>
    </source>
</evidence>
<dbReference type="AlphaFoldDB" id="A0AAD6MQ57"/>
<keyword evidence="12" id="KW-1185">Reference proteome</keyword>
<evidence type="ECO:0000256" key="1">
    <source>
        <dbReference type="ARBA" id="ARBA00001936"/>
    </source>
</evidence>
<proteinExistence type="inferred from homology"/>
<dbReference type="InterPro" id="IPR015655">
    <property type="entry name" value="PP2C"/>
</dbReference>
<reference evidence="11" key="2">
    <citation type="submission" date="2023-01" db="EMBL/GenBank/DDBJ databases">
        <authorList>
            <person name="Petersen C."/>
        </authorList>
    </citation>
    <scope>NUCLEOTIDE SEQUENCE</scope>
    <source>
        <strain evidence="11">IBT 17514</strain>
    </source>
</reference>
<comment type="caution">
    <text evidence="11">The sequence shown here is derived from an EMBL/GenBank/DDBJ whole genome shotgun (WGS) entry which is preliminary data.</text>
</comment>
<keyword evidence="6" id="KW-0460">Magnesium</keyword>
<dbReference type="EC" id="3.1.3.16" evidence="3"/>
<comment type="similarity">
    <text evidence="2 9">Belongs to the PP2C family.</text>
</comment>
<dbReference type="Gene3D" id="3.60.40.10">
    <property type="entry name" value="PPM-type phosphatase domain"/>
    <property type="match status" value="1"/>
</dbReference>
<organism evidence="11 12">
    <name type="scientific">Penicillium malachiteum</name>
    <dbReference type="NCBI Taxonomy" id="1324776"/>
    <lineage>
        <taxon>Eukaryota</taxon>
        <taxon>Fungi</taxon>
        <taxon>Dikarya</taxon>
        <taxon>Ascomycota</taxon>
        <taxon>Pezizomycotina</taxon>
        <taxon>Eurotiomycetes</taxon>
        <taxon>Eurotiomycetidae</taxon>
        <taxon>Eurotiales</taxon>
        <taxon>Aspergillaceae</taxon>
        <taxon>Penicillium</taxon>
    </lineage>
</organism>
<dbReference type="EMBL" id="JAQJAN010000023">
    <property type="protein sequence ID" value="KAJ5703401.1"/>
    <property type="molecule type" value="Genomic_DNA"/>
</dbReference>
<dbReference type="PROSITE" id="PS51746">
    <property type="entry name" value="PPM_2"/>
    <property type="match status" value="1"/>
</dbReference>
<gene>
    <name evidence="11" type="ORF">N7493_011790</name>
</gene>
<dbReference type="InterPro" id="IPR001932">
    <property type="entry name" value="PPM-type_phosphatase-like_dom"/>
</dbReference>
<dbReference type="InterPro" id="IPR036457">
    <property type="entry name" value="PPM-type-like_dom_sf"/>
</dbReference>
<sequence length="339" mass="37117">MVLAHRAVRDQILRNTAMSSSDAVVLFDVGAGQAKGGREFQEDRVTIVLPEQFPAETKEKLAFFAIYDGHGSGLVSEHASKQLHHLLTKRPEFQKGDYAAAIKAALADEDALLLESFRNDSTEPAISGSTAAVCLVNLTQGELVVSNLGDSHVILAERDPKTDRPYHIRRLTEAHKPGVPSERRRIEEAGGEVTMRSGIARLGETIMTEEEGVGSLNMSRALGDLQYKNPVNEVKDSSCMPRVRRLSSSSNAVRGDFLSNDPYTSRRTLQPDRRYLLVVMSDGVSDRTDDVALVQHVIKLAMRGMRASEIAKEVTTNSTRSVKSDNASCIVAMLDGQRA</sequence>
<dbReference type="GO" id="GO:0004722">
    <property type="term" value="F:protein serine/threonine phosphatase activity"/>
    <property type="evidence" value="ECO:0007669"/>
    <property type="project" value="UniProtKB-EC"/>
</dbReference>
<dbReference type="SUPFAM" id="SSF81606">
    <property type="entry name" value="PP2C-like"/>
    <property type="match status" value="1"/>
</dbReference>
<dbReference type="PANTHER" id="PTHR13832:SF803">
    <property type="entry name" value="PROTEIN PHOSPHATASE 1G"/>
    <property type="match status" value="1"/>
</dbReference>
<evidence type="ECO:0000313" key="11">
    <source>
        <dbReference type="EMBL" id="KAJ5703401.1"/>
    </source>
</evidence>
<accession>A0AAD6MQ57</accession>
<name>A0AAD6MQ57_9EURO</name>
<comment type="cofactor">
    <cofactor evidence="1">
        <name>Mn(2+)</name>
        <dbReference type="ChEBI" id="CHEBI:29035"/>
    </cofactor>
</comment>
<evidence type="ECO:0000256" key="6">
    <source>
        <dbReference type="ARBA" id="ARBA00022842"/>
    </source>
</evidence>